<accession>A0ABT2F3Y5</accession>
<gene>
    <name evidence="2" type="ORF">NXS11_09675</name>
</gene>
<protein>
    <submittedName>
        <fullName evidence="2">VOC family protein</fullName>
    </submittedName>
</protein>
<dbReference type="InterPro" id="IPR029068">
    <property type="entry name" value="Glyas_Bleomycin-R_OHBP_Dase"/>
</dbReference>
<dbReference type="Proteomes" id="UP001205609">
    <property type="component" value="Unassembled WGS sequence"/>
</dbReference>
<dbReference type="PROSITE" id="PS51819">
    <property type="entry name" value="VOC"/>
    <property type="match status" value="1"/>
</dbReference>
<name>A0ABT2F3Y5_9STAP</name>
<dbReference type="Gene3D" id="3.10.180.10">
    <property type="entry name" value="2,3-Dihydroxybiphenyl 1,2-Dioxygenase, domain 1"/>
    <property type="match status" value="1"/>
</dbReference>
<dbReference type="Pfam" id="PF00903">
    <property type="entry name" value="Glyoxalase"/>
    <property type="match status" value="1"/>
</dbReference>
<dbReference type="PANTHER" id="PTHR21366">
    <property type="entry name" value="GLYOXALASE FAMILY PROTEIN"/>
    <property type="match status" value="1"/>
</dbReference>
<evidence type="ECO:0000313" key="3">
    <source>
        <dbReference type="Proteomes" id="UP001205609"/>
    </source>
</evidence>
<dbReference type="PANTHER" id="PTHR21366:SF14">
    <property type="entry name" value="GLYOXALASE DOMAIN-CONTAINING PROTEIN 5"/>
    <property type="match status" value="1"/>
</dbReference>
<dbReference type="CDD" id="cd07253">
    <property type="entry name" value="GLOD5"/>
    <property type="match status" value="1"/>
</dbReference>
<dbReference type="InterPro" id="IPR037523">
    <property type="entry name" value="VOC_core"/>
</dbReference>
<evidence type="ECO:0000259" key="1">
    <source>
        <dbReference type="PROSITE" id="PS51819"/>
    </source>
</evidence>
<feature type="domain" description="VOC" evidence="1">
    <location>
        <begin position="5"/>
        <end position="125"/>
    </location>
</feature>
<keyword evidence="3" id="KW-1185">Reference proteome</keyword>
<evidence type="ECO:0000313" key="2">
    <source>
        <dbReference type="EMBL" id="MCS4487139.1"/>
    </source>
</evidence>
<sequence>MHIRNIDHLVLTVEDVQQTVKFYHDVLGMEIIHFEHNRTALKFGPQKINIHQVDKVITPNAGMATPGSADLCLITVEPIDEVILHLQQKHINIELGPVERTGALGKIISIYVRDPDNNLIELAHYTNT</sequence>
<dbReference type="InterPro" id="IPR050383">
    <property type="entry name" value="GlyoxalaseI/FosfomycinResist"/>
</dbReference>
<dbReference type="EMBL" id="JANUXY010000011">
    <property type="protein sequence ID" value="MCS4487139.1"/>
    <property type="molecule type" value="Genomic_DNA"/>
</dbReference>
<dbReference type="SUPFAM" id="SSF54593">
    <property type="entry name" value="Glyoxalase/Bleomycin resistance protein/Dihydroxybiphenyl dioxygenase"/>
    <property type="match status" value="1"/>
</dbReference>
<dbReference type="RefSeq" id="WP_259200797.1">
    <property type="nucleotide sequence ID" value="NZ_JANUXY010000011.1"/>
</dbReference>
<proteinExistence type="predicted"/>
<dbReference type="InterPro" id="IPR004360">
    <property type="entry name" value="Glyas_Fos-R_dOase_dom"/>
</dbReference>
<organism evidence="2 3">
    <name type="scientific">Staphylococcus americanisciuri</name>
    <dbReference type="NCBI Taxonomy" id="2973940"/>
    <lineage>
        <taxon>Bacteria</taxon>
        <taxon>Bacillati</taxon>
        <taxon>Bacillota</taxon>
        <taxon>Bacilli</taxon>
        <taxon>Bacillales</taxon>
        <taxon>Staphylococcaceae</taxon>
        <taxon>Staphylococcus</taxon>
    </lineage>
</organism>
<comment type="caution">
    <text evidence="2">The sequence shown here is derived from an EMBL/GenBank/DDBJ whole genome shotgun (WGS) entry which is preliminary data.</text>
</comment>
<reference evidence="2 3" key="1">
    <citation type="journal article" date="2023" name="Int. J. Syst. Evol. Microbiol.">
        <title>Streptococcus sciuri sp. nov., Staphylococcus marylandisciuri sp. nov. and Staphylococcus americanisciuri sp. nov., isolated from faeces of eastern grey squirrel (Sciurus carolinensis).</title>
        <authorList>
            <person name="Volokhov D.V."/>
            <person name="Zagorodnyaya T.A."/>
            <person name="Furtak V.A."/>
            <person name="Nattanmai G."/>
            <person name="Randall L."/>
            <person name="Jose S."/>
            <person name="Gao Y."/>
            <person name="Eisenberg T."/>
            <person name="Delmonte P."/>
            <person name="Blom J."/>
            <person name="Mitchell K.K."/>
        </authorList>
    </citation>
    <scope>NUCLEOTIDE SEQUENCE [LARGE SCALE GENOMIC DNA]</scope>
    <source>
        <strain evidence="2 3">GRT3</strain>
    </source>
</reference>